<evidence type="ECO:0000313" key="3">
    <source>
        <dbReference type="RefSeq" id="XP_015593757.1"/>
    </source>
</evidence>
<evidence type="ECO:0000313" key="2">
    <source>
        <dbReference type="Proteomes" id="UP000694920"/>
    </source>
</evidence>
<proteinExistence type="predicted"/>
<feature type="compositionally biased region" description="Basic and acidic residues" evidence="1">
    <location>
        <begin position="16"/>
        <end position="26"/>
    </location>
</feature>
<gene>
    <name evidence="3" type="primary">LOC107267050</name>
</gene>
<dbReference type="KEGG" id="ccin:107267050"/>
<dbReference type="Proteomes" id="UP000694920">
    <property type="component" value="Unplaced"/>
</dbReference>
<reference evidence="3" key="1">
    <citation type="submission" date="2025-08" db="UniProtKB">
        <authorList>
            <consortium name="RefSeq"/>
        </authorList>
    </citation>
    <scope>IDENTIFICATION</scope>
</reference>
<sequence>MEALRQQRGAAKTKVTKLEKKVDTERNSGQQISKEKIEVYLARLEDIRCEFDDVQQQINAIQVGDPTVAEATEDEAFGDRYLNLKILLKEMLASVASIQAETRPSLSDEVLVRVLQQQSELMRRFGENSAGGDSQATTSNNDAIAQLVQQQTELLRRFADGGSAARNDSSVKLPVIKLPMFAGRTE</sequence>
<name>A0AAJ7BTA3_CEPCN</name>
<accession>A0AAJ7BTA3</accession>
<dbReference type="AlphaFoldDB" id="A0AAJ7BTA3"/>
<dbReference type="GeneID" id="107267050"/>
<organism evidence="2 3">
    <name type="scientific">Cephus cinctus</name>
    <name type="common">Wheat stem sawfly</name>
    <dbReference type="NCBI Taxonomy" id="211228"/>
    <lineage>
        <taxon>Eukaryota</taxon>
        <taxon>Metazoa</taxon>
        <taxon>Ecdysozoa</taxon>
        <taxon>Arthropoda</taxon>
        <taxon>Hexapoda</taxon>
        <taxon>Insecta</taxon>
        <taxon>Pterygota</taxon>
        <taxon>Neoptera</taxon>
        <taxon>Endopterygota</taxon>
        <taxon>Hymenoptera</taxon>
        <taxon>Cephoidea</taxon>
        <taxon>Cephidae</taxon>
        <taxon>Cephus</taxon>
    </lineage>
</organism>
<keyword evidence="2" id="KW-1185">Reference proteome</keyword>
<evidence type="ECO:0000256" key="1">
    <source>
        <dbReference type="SAM" id="MobiDB-lite"/>
    </source>
</evidence>
<protein>
    <submittedName>
        <fullName evidence="3">Uncharacterized protein LOC107267050</fullName>
    </submittedName>
</protein>
<feature type="region of interest" description="Disordered" evidence="1">
    <location>
        <begin position="1"/>
        <end position="27"/>
    </location>
</feature>
<dbReference type="RefSeq" id="XP_015593757.1">
    <property type="nucleotide sequence ID" value="XM_015738271.1"/>
</dbReference>